<dbReference type="InterPro" id="IPR005201">
    <property type="entry name" value="TIM_ENGase"/>
</dbReference>
<reference evidence="3" key="2">
    <citation type="submission" date="2021-02" db="EMBL/GenBank/DDBJ databases">
        <authorList>
            <person name="Kimball J.A."/>
            <person name="Haas M.W."/>
            <person name="Macchietto M."/>
            <person name="Kono T."/>
            <person name="Duquette J."/>
            <person name="Shao M."/>
        </authorList>
    </citation>
    <scope>NUCLEOTIDE SEQUENCE</scope>
    <source>
        <tissue evidence="3">Fresh leaf tissue</tissue>
    </source>
</reference>
<feature type="compositionally biased region" description="Low complexity" evidence="1">
    <location>
        <begin position="55"/>
        <end position="69"/>
    </location>
</feature>
<dbReference type="OrthoDB" id="284473at2759"/>
<sequence length="253" mass="28238">MFISAPPPPAVRAMFPSTLVVAGDDDRRRGIRPSTRPSQRRPYLTPSPPSPRLPPATTSPRPITSTSPLTAPPRRSPLRRPAPGPAPHPRVPRFQGRIPRRRGAARGNDPPASLWHWHLIDVFVYFSHYLVTLPPCWINAGHLHGVKVPPSTRILDLRSYCFGRLHRFLNPLNRTCLLRFASVSEGFGNVHRRVGKGAEICKEMLATEASAKMYAGKLAELLTCGLMDGWYDAITVDGDLVWQNKLNEMNKHS</sequence>
<reference evidence="3" key="1">
    <citation type="journal article" date="2021" name="bioRxiv">
        <title>Whole Genome Assembly and Annotation of Northern Wild Rice, Zizania palustris L., Supports a Whole Genome Duplication in the Zizania Genus.</title>
        <authorList>
            <person name="Haas M."/>
            <person name="Kono T."/>
            <person name="Macchietto M."/>
            <person name="Millas R."/>
            <person name="McGilp L."/>
            <person name="Shao M."/>
            <person name="Duquette J."/>
            <person name="Hirsch C.N."/>
            <person name="Kimball J."/>
        </authorList>
    </citation>
    <scope>NUCLEOTIDE SEQUENCE</scope>
    <source>
        <tissue evidence="3">Fresh leaf tissue</tissue>
    </source>
</reference>
<dbReference type="PANTHER" id="PTHR13246:SF1">
    <property type="entry name" value="CYTOSOLIC ENDO-BETA-N-ACETYLGLUCOSAMINIDASE"/>
    <property type="match status" value="1"/>
</dbReference>
<gene>
    <name evidence="3" type="ORF">GUJ93_ZPchr0010g9281</name>
</gene>
<dbReference type="GO" id="GO:0005829">
    <property type="term" value="C:cytosol"/>
    <property type="evidence" value="ECO:0007669"/>
    <property type="project" value="UniProtKB-SubCell"/>
</dbReference>
<dbReference type="Proteomes" id="UP000729402">
    <property type="component" value="Unassembled WGS sequence"/>
</dbReference>
<dbReference type="AlphaFoldDB" id="A0A8J5W9B6"/>
<evidence type="ECO:0000313" key="4">
    <source>
        <dbReference type="Proteomes" id="UP000729402"/>
    </source>
</evidence>
<feature type="compositionally biased region" description="Pro residues" evidence="1">
    <location>
        <begin position="70"/>
        <end position="89"/>
    </location>
</feature>
<feature type="domain" description="Cytosolic endo-beta-N-acetylglucosaminidase TIM barrel" evidence="2">
    <location>
        <begin position="113"/>
        <end position="148"/>
    </location>
</feature>
<protein>
    <recommendedName>
        <fullName evidence="2">Cytosolic endo-beta-N-acetylglucosaminidase TIM barrel domain-containing protein</fullName>
    </recommendedName>
</protein>
<evidence type="ECO:0000259" key="2">
    <source>
        <dbReference type="Pfam" id="PF03644"/>
    </source>
</evidence>
<evidence type="ECO:0000256" key="1">
    <source>
        <dbReference type="SAM" id="MobiDB-lite"/>
    </source>
</evidence>
<accession>A0A8J5W9B6</accession>
<dbReference type="EMBL" id="JAAALK010000082">
    <property type="protein sequence ID" value="KAG8085234.1"/>
    <property type="molecule type" value="Genomic_DNA"/>
</dbReference>
<keyword evidence="4" id="KW-1185">Reference proteome</keyword>
<dbReference type="Pfam" id="PF03644">
    <property type="entry name" value="Glyco_hydro_85"/>
    <property type="match status" value="1"/>
</dbReference>
<feature type="region of interest" description="Disordered" evidence="1">
    <location>
        <begin position="1"/>
        <end position="107"/>
    </location>
</feature>
<dbReference type="PANTHER" id="PTHR13246">
    <property type="entry name" value="ENDO BETA N-ACETYLGLUCOSAMINIDASE"/>
    <property type="match status" value="1"/>
</dbReference>
<feature type="compositionally biased region" description="Pro residues" evidence="1">
    <location>
        <begin position="1"/>
        <end position="10"/>
    </location>
</feature>
<evidence type="ECO:0000313" key="3">
    <source>
        <dbReference type="EMBL" id="KAG8085234.1"/>
    </source>
</evidence>
<dbReference type="InterPro" id="IPR032979">
    <property type="entry name" value="ENGase"/>
</dbReference>
<organism evidence="3 4">
    <name type="scientific">Zizania palustris</name>
    <name type="common">Northern wild rice</name>
    <dbReference type="NCBI Taxonomy" id="103762"/>
    <lineage>
        <taxon>Eukaryota</taxon>
        <taxon>Viridiplantae</taxon>
        <taxon>Streptophyta</taxon>
        <taxon>Embryophyta</taxon>
        <taxon>Tracheophyta</taxon>
        <taxon>Spermatophyta</taxon>
        <taxon>Magnoliopsida</taxon>
        <taxon>Liliopsida</taxon>
        <taxon>Poales</taxon>
        <taxon>Poaceae</taxon>
        <taxon>BOP clade</taxon>
        <taxon>Oryzoideae</taxon>
        <taxon>Oryzeae</taxon>
        <taxon>Zizaniinae</taxon>
        <taxon>Zizania</taxon>
    </lineage>
</organism>
<proteinExistence type="predicted"/>
<comment type="caution">
    <text evidence="3">The sequence shown here is derived from an EMBL/GenBank/DDBJ whole genome shotgun (WGS) entry which is preliminary data.</text>
</comment>
<name>A0A8J5W9B6_ZIZPA</name>
<dbReference type="GO" id="GO:0033925">
    <property type="term" value="F:mannosyl-glycoprotein endo-beta-N-acetylglucosaminidase activity"/>
    <property type="evidence" value="ECO:0007669"/>
    <property type="project" value="UniProtKB-EC"/>
</dbReference>
<feature type="compositionally biased region" description="Pro residues" evidence="1">
    <location>
        <begin position="45"/>
        <end position="54"/>
    </location>
</feature>